<dbReference type="EMBL" id="JAVHJO010000010">
    <property type="protein sequence ID" value="KAK6535529.1"/>
    <property type="molecule type" value="Genomic_DNA"/>
</dbReference>
<evidence type="ECO:0000313" key="3">
    <source>
        <dbReference type="Proteomes" id="UP001365542"/>
    </source>
</evidence>
<evidence type="ECO:0000313" key="2">
    <source>
        <dbReference type="EMBL" id="KAK6535529.1"/>
    </source>
</evidence>
<accession>A0AAV9X738</accession>
<feature type="compositionally biased region" description="Acidic residues" evidence="1">
    <location>
        <begin position="156"/>
        <end position="165"/>
    </location>
</feature>
<feature type="compositionally biased region" description="Polar residues" evidence="1">
    <location>
        <begin position="32"/>
        <end position="45"/>
    </location>
</feature>
<feature type="compositionally biased region" description="Polar residues" evidence="1">
    <location>
        <begin position="13"/>
        <end position="24"/>
    </location>
</feature>
<protein>
    <submittedName>
        <fullName evidence="2">Uncharacterized protein</fullName>
    </submittedName>
</protein>
<dbReference type="AlphaFoldDB" id="A0AAV9X738"/>
<feature type="region of interest" description="Disordered" evidence="1">
    <location>
        <begin position="1"/>
        <end position="55"/>
    </location>
</feature>
<name>A0AAV9X738_9PEZI</name>
<proteinExistence type="predicted"/>
<organism evidence="2 3">
    <name type="scientific">Orbilia ellipsospora</name>
    <dbReference type="NCBI Taxonomy" id="2528407"/>
    <lineage>
        <taxon>Eukaryota</taxon>
        <taxon>Fungi</taxon>
        <taxon>Dikarya</taxon>
        <taxon>Ascomycota</taxon>
        <taxon>Pezizomycotina</taxon>
        <taxon>Orbiliomycetes</taxon>
        <taxon>Orbiliales</taxon>
        <taxon>Orbiliaceae</taxon>
        <taxon>Orbilia</taxon>
    </lineage>
</organism>
<keyword evidence="3" id="KW-1185">Reference proteome</keyword>
<feature type="region of interest" description="Disordered" evidence="1">
    <location>
        <begin position="136"/>
        <end position="180"/>
    </location>
</feature>
<reference evidence="2 3" key="1">
    <citation type="submission" date="2019-10" db="EMBL/GenBank/DDBJ databases">
        <authorList>
            <person name="Palmer J.M."/>
        </authorList>
    </citation>
    <scope>NUCLEOTIDE SEQUENCE [LARGE SCALE GENOMIC DNA]</scope>
    <source>
        <strain evidence="2 3">TWF694</strain>
    </source>
</reference>
<dbReference type="Proteomes" id="UP001365542">
    <property type="component" value="Unassembled WGS sequence"/>
</dbReference>
<gene>
    <name evidence="2" type="ORF">TWF694_001984</name>
</gene>
<sequence length="285" mass="32860">MAPRHKPKCSPPRGSQSPQTPPSRQNRDYYRNQCSTSPKAVTAAQSPPPAGPAMAPNIKQVRILCAEDEYGYKGNSWSIYLMWHGSKNCTHIQFDPLKRGNFAPSDLRIITFRDVLYRKPTAASKEMIFNINVYSTPNEAQSDSEDGSEPNHGYDSDDDSDDDEAYGGGGGNANNKRGKDEIDPIPARFFIREIYQHQRDYYRSVEGDTRWWIYRIIRDFSNVKLVEMYDDDRKYFKTYLQSVFTLDDRVTRSQVFKWKKGTFPDLKPGRCTNCHNILESELRDI</sequence>
<evidence type="ECO:0000256" key="1">
    <source>
        <dbReference type="SAM" id="MobiDB-lite"/>
    </source>
</evidence>
<comment type="caution">
    <text evidence="2">The sequence shown here is derived from an EMBL/GenBank/DDBJ whole genome shotgun (WGS) entry which is preliminary data.</text>
</comment>